<dbReference type="PANTHER" id="PTHR42880">
    <property type="entry name" value="HOMOCITRATE SYNTHASE"/>
    <property type="match status" value="1"/>
</dbReference>
<sequence length="324" mass="37066">MIKIIDTTLTTIDNHLPSKDDLHNFCRLLDKVGVDAIEMSIPIYQRMEYLPEELRVKFYLRIEVQAEKLKYGGFYRYILHHADCEIGMISKIQINDIREIISLRTYKNLEEVCIVGLDDLLCYNYEQEMIEIKKALPKSQILFCPENTYGCASALAVQWVVSGGNQVMTSFAGHGNKAATEEVLLALRLAVRHKPNKELQDLKDLTHLYSKITGEVIAKKKPIIGEDIFKVEAGIHADGIVKNPVNYEPYDPKIVGGKTEIIIGKHSGKKAILLKCTEYQIRIPEEYMVDQILLKIQEVCTMERRSLSKEEFIQLVKEVCGYEN</sequence>
<dbReference type="PANTHER" id="PTHR42880:SF1">
    <property type="entry name" value="ISOPROPYLMALATE_HOMOCITRATE_CITRAMALATE SYNTHASE FAMILY PROTEIN"/>
    <property type="match status" value="1"/>
</dbReference>
<dbReference type="Proteomes" id="UP000595897">
    <property type="component" value="Chromosome"/>
</dbReference>
<organism evidence="3 4">
    <name type="scientific">Anaeromicropila herbilytica</name>
    <dbReference type="NCBI Taxonomy" id="2785025"/>
    <lineage>
        <taxon>Bacteria</taxon>
        <taxon>Bacillati</taxon>
        <taxon>Bacillota</taxon>
        <taxon>Clostridia</taxon>
        <taxon>Lachnospirales</taxon>
        <taxon>Lachnospiraceae</taxon>
        <taxon>Anaeromicropila</taxon>
    </lineage>
</organism>
<accession>A0A7R7EPW5</accession>
<gene>
    <name evidence="3" type="primary">nifV_2</name>
    <name evidence="3" type="ORF">bsdtb5_41560</name>
</gene>
<keyword evidence="1" id="KW-0808">Transferase</keyword>
<dbReference type="EMBL" id="AP024169">
    <property type="protein sequence ID" value="BCN32861.1"/>
    <property type="molecule type" value="Genomic_DNA"/>
</dbReference>
<dbReference type="KEGG" id="ahb:bsdtb5_41560"/>
<evidence type="ECO:0000313" key="4">
    <source>
        <dbReference type="Proteomes" id="UP000595897"/>
    </source>
</evidence>
<dbReference type="AlphaFoldDB" id="A0A7R7EPW5"/>
<keyword evidence="4" id="KW-1185">Reference proteome</keyword>
<feature type="domain" description="2-isopropylmalate synthase/homocitrate synthase post-catalytic" evidence="2">
    <location>
        <begin position="223"/>
        <end position="300"/>
    </location>
</feature>
<evidence type="ECO:0000313" key="3">
    <source>
        <dbReference type="EMBL" id="BCN32861.1"/>
    </source>
</evidence>
<dbReference type="GO" id="GO:0016740">
    <property type="term" value="F:transferase activity"/>
    <property type="evidence" value="ECO:0007669"/>
    <property type="project" value="UniProtKB-KW"/>
</dbReference>
<dbReference type="Gene3D" id="1.10.238.260">
    <property type="match status" value="1"/>
</dbReference>
<dbReference type="InterPro" id="IPR054691">
    <property type="entry name" value="LeuA/HCS_post-cat"/>
</dbReference>
<dbReference type="InterPro" id="IPR013785">
    <property type="entry name" value="Aldolase_TIM"/>
</dbReference>
<dbReference type="Pfam" id="PF22617">
    <property type="entry name" value="HCS_D2"/>
    <property type="match status" value="1"/>
</dbReference>
<dbReference type="Gene3D" id="3.20.20.70">
    <property type="entry name" value="Aldolase class I"/>
    <property type="match status" value="1"/>
</dbReference>
<reference evidence="3 4" key="1">
    <citation type="submission" date="2020-11" db="EMBL/GenBank/DDBJ databases">
        <title>Draft genome sequencing of a Lachnospiraceae strain isolated from anoxic soil subjected to BSD treatment.</title>
        <authorList>
            <person name="Uek A."/>
            <person name="Tonouchi A."/>
        </authorList>
    </citation>
    <scope>NUCLEOTIDE SEQUENCE [LARGE SCALE GENOMIC DNA]</scope>
    <source>
        <strain evidence="3 4">TB5</strain>
    </source>
</reference>
<dbReference type="SUPFAM" id="SSF51569">
    <property type="entry name" value="Aldolase"/>
    <property type="match status" value="1"/>
</dbReference>
<name>A0A7R7EPW5_9FIRM</name>
<evidence type="ECO:0000256" key="1">
    <source>
        <dbReference type="ARBA" id="ARBA00022679"/>
    </source>
</evidence>
<protein>
    <submittedName>
        <fullName evidence="3">Homocitrate synthase</fullName>
    </submittedName>
</protein>
<proteinExistence type="predicted"/>
<evidence type="ECO:0000259" key="2">
    <source>
        <dbReference type="Pfam" id="PF22617"/>
    </source>
</evidence>